<feature type="signal peptide" evidence="4">
    <location>
        <begin position="1"/>
        <end position="27"/>
    </location>
</feature>
<proteinExistence type="predicted"/>
<dbReference type="SUPFAM" id="SSF48452">
    <property type="entry name" value="TPR-like"/>
    <property type="match status" value="2"/>
</dbReference>
<comment type="caution">
    <text evidence="5">The sequence shown here is derived from an EMBL/GenBank/DDBJ whole genome shotgun (WGS) entry which is preliminary data.</text>
</comment>
<evidence type="ECO:0000256" key="2">
    <source>
        <dbReference type="ARBA" id="ARBA00022803"/>
    </source>
</evidence>
<dbReference type="Gene3D" id="1.25.40.10">
    <property type="entry name" value="Tetratricopeptide repeat domain"/>
    <property type="match status" value="2"/>
</dbReference>
<evidence type="ECO:0000256" key="1">
    <source>
        <dbReference type="ARBA" id="ARBA00022737"/>
    </source>
</evidence>
<dbReference type="PROSITE" id="PS50005">
    <property type="entry name" value="TPR"/>
    <property type="match status" value="2"/>
</dbReference>
<dbReference type="InterPro" id="IPR051012">
    <property type="entry name" value="CellSynth/LPSAsmb/PSIAsmb"/>
</dbReference>
<keyword evidence="4" id="KW-0732">Signal</keyword>
<dbReference type="Pfam" id="PF14559">
    <property type="entry name" value="TPR_19"/>
    <property type="match status" value="1"/>
</dbReference>
<gene>
    <name evidence="5" type="ORF">HKD42_04330</name>
</gene>
<feature type="repeat" description="TPR" evidence="3">
    <location>
        <begin position="166"/>
        <end position="199"/>
    </location>
</feature>
<sequence>MICRPKHLALKPAFLALLITVAGCSDSGPVLTPLEQAQASLAAGQGLAAEVTLKDILASGTDATEVAAYIGEAELQQGEVAEARQWLGEGAFSEETRGHGFHMLARLEMQVGNLPAAGAAFDQALKFKPDSAELWVDIGRLRYRGGEQSQAVDASVYAVELDPENPEALRFRAQLVRDAEGMREAIPWFERALERNPDNADLLLDYAATLGELGRARDMLSVIREVAKIAPENKRIYFLQSVLAARAGNYDLAGLLLLRSSREDQEKPAALLLSGIIDLENGNYASAAQTLERLAARQPDNRRVRQLLARALSLGQNDRELIYRYGEKAASPSASPYLRHLVARSHEALEDREEAGRLFDLAARPRGDRLVAVPSSAELGVAEARGAVDGAAALALIRARMTAGQAGGARAVAEQLLSRFSGSADTLALAGDANLAAGNYGRAARLYFDAGAIRKPWLVTRKQIKALEAAGQSDAALAILARYFVGDPGNTEAAVMLAREAYRGNDFGSAAIFADHALINGGSRDPVLHAMRAEIAMQLGDDELGLAMARRGYDLQPMSNVTTTVLANVLREAGGFEPQVQVIERKISRLPR</sequence>
<organism evidence="5 6">
    <name type="scientific">Pontixanthobacter rizhaonensis</name>
    <dbReference type="NCBI Taxonomy" id="2730337"/>
    <lineage>
        <taxon>Bacteria</taxon>
        <taxon>Pseudomonadati</taxon>
        <taxon>Pseudomonadota</taxon>
        <taxon>Alphaproteobacteria</taxon>
        <taxon>Sphingomonadales</taxon>
        <taxon>Erythrobacteraceae</taxon>
        <taxon>Pontixanthobacter</taxon>
    </lineage>
</organism>
<evidence type="ECO:0000256" key="4">
    <source>
        <dbReference type="SAM" id="SignalP"/>
    </source>
</evidence>
<reference evidence="5 6" key="1">
    <citation type="submission" date="2020-04" db="EMBL/GenBank/DDBJ databases">
        <authorList>
            <person name="Liu A."/>
        </authorList>
    </citation>
    <scope>NUCLEOTIDE SEQUENCE [LARGE SCALE GENOMIC DNA]</scope>
    <source>
        <strain evidence="5 6">RZ02</strain>
    </source>
</reference>
<name>A0A848QKK1_9SPHN</name>
<accession>A0A848QKK1</accession>
<dbReference type="AlphaFoldDB" id="A0A848QKK1"/>
<evidence type="ECO:0000313" key="6">
    <source>
        <dbReference type="Proteomes" id="UP000561181"/>
    </source>
</evidence>
<dbReference type="Pfam" id="PF13431">
    <property type="entry name" value="TPR_17"/>
    <property type="match status" value="1"/>
</dbReference>
<feature type="chain" id="PRO_5032516164" evidence="4">
    <location>
        <begin position="28"/>
        <end position="592"/>
    </location>
</feature>
<dbReference type="EMBL" id="JABCRE010000002">
    <property type="protein sequence ID" value="NMW31280.1"/>
    <property type="molecule type" value="Genomic_DNA"/>
</dbReference>
<dbReference type="PROSITE" id="PS51257">
    <property type="entry name" value="PROKAR_LIPOPROTEIN"/>
    <property type="match status" value="1"/>
</dbReference>
<feature type="repeat" description="TPR" evidence="3">
    <location>
        <begin position="132"/>
        <end position="165"/>
    </location>
</feature>
<keyword evidence="2 3" id="KW-0802">TPR repeat</keyword>
<dbReference type="PANTHER" id="PTHR45586:SF1">
    <property type="entry name" value="LIPOPOLYSACCHARIDE ASSEMBLY PROTEIN B"/>
    <property type="match status" value="1"/>
</dbReference>
<protein>
    <submittedName>
        <fullName evidence="5">Tetratricopeptide repeat protein</fullName>
    </submittedName>
</protein>
<keyword evidence="6" id="KW-1185">Reference proteome</keyword>
<dbReference type="PANTHER" id="PTHR45586">
    <property type="entry name" value="TPR REPEAT-CONTAINING PROTEIN PA4667"/>
    <property type="match status" value="1"/>
</dbReference>
<keyword evidence="1" id="KW-0677">Repeat</keyword>
<dbReference type="Proteomes" id="UP000561181">
    <property type="component" value="Unassembled WGS sequence"/>
</dbReference>
<evidence type="ECO:0000256" key="3">
    <source>
        <dbReference type="PROSITE-ProRule" id="PRU00339"/>
    </source>
</evidence>
<dbReference type="InterPro" id="IPR019734">
    <property type="entry name" value="TPR_rpt"/>
</dbReference>
<dbReference type="InterPro" id="IPR011990">
    <property type="entry name" value="TPR-like_helical_dom_sf"/>
</dbReference>
<dbReference type="Pfam" id="PF13432">
    <property type="entry name" value="TPR_16"/>
    <property type="match status" value="2"/>
</dbReference>
<dbReference type="SMART" id="SM00028">
    <property type="entry name" value="TPR"/>
    <property type="match status" value="5"/>
</dbReference>
<evidence type="ECO:0000313" key="5">
    <source>
        <dbReference type="EMBL" id="NMW31280.1"/>
    </source>
</evidence>